<dbReference type="SUPFAM" id="SSF51735">
    <property type="entry name" value="NAD(P)-binding Rossmann-fold domains"/>
    <property type="match status" value="1"/>
</dbReference>
<protein>
    <submittedName>
        <fullName evidence="2">NADPH:quinone reductase-like Zn-dependent oxidoreductase</fullName>
    </submittedName>
</protein>
<dbReference type="SUPFAM" id="SSF50129">
    <property type="entry name" value="GroES-like"/>
    <property type="match status" value="1"/>
</dbReference>
<evidence type="ECO:0000313" key="2">
    <source>
        <dbReference type="EMBL" id="RKS79040.1"/>
    </source>
</evidence>
<name>A0A495QY46_9ACTN</name>
<feature type="domain" description="Enoyl reductase (ER)" evidence="1">
    <location>
        <begin position="10"/>
        <end position="308"/>
    </location>
</feature>
<dbReference type="PANTHER" id="PTHR44013">
    <property type="entry name" value="ZINC-TYPE ALCOHOL DEHYDROGENASE-LIKE PROTEIN C16A3.02C"/>
    <property type="match status" value="1"/>
</dbReference>
<comment type="caution">
    <text evidence="2">The sequence shown here is derived from an EMBL/GenBank/DDBJ whole genome shotgun (WGS) entry which is preliminary data.</text>
</comment>
<evidence type="ECO:0000313" key="3">
    <source>
        <dbReference type="Proteomes" id="UP000274601"/>
    </source>
</evidence>
<dbReference type="PANTHER" id="PTHR44013:SF1">
    <property type="entry name" value="ZINC-TYPE ALCOHOL DEHYDROGENASE-LIKE PROTEIN C16A3.02C"/>
    <property type="match status" value="1"/>
</dbReference>
<accession>A0A495QY46</accession>
<dbReference type="Pfam" id="PF13602">
    <property type="entry name" value="ADH_zinc_N_2"/>
    <property type="match status" value="1"/>
</dbReference>
<dbReference type="GO" id="GO:0016491">
    <property type="term" value="F:oxidoreductase activity"/>
    <property type="evidence" value="ECO:0007669"/>
    <property type="project" value="InterPro"/>
</dbReference>
<dbReference type="EMBL" id="RBWU01000001">
    <property type="protein sequence ID" value="RKS79040.1"/>
    <property type="molecule type" value="Genomic_DNA"/>
</dbReference>
<proteinExistence type="predicted"/>
<dbReference type="InterPro" id="IPR013154">
    <property type="entry name" value="ADH-like_N"/>
</dbReference>
<gene>
    <name evidence="2" type="ORF">BZB76_0478</name>
</gene>
<dbReference type="Gene3D" id="3.90.180.10">
    <property type="entry name" value="Medium-chain alcohol dehydrogenases, catalytic domain"/>
    <property type="match status" value="1"/>
</dbReference>
<dbReference type="Gene3D" id="3.40.50.720">
    <property type="entry name" value="NAD(P)-binding Rossmann-like Domain"/>
    <property type="match status" value="1"/>
</dbReference>
<sequence length="310" mass="32632">MRAVVQRSFGGPGVLEYTEIERPVPLPTEVLVQTRAIGVNPVDGFIRSGAFPMLGEPPFILGWDVAGIVVALEPGVTRFAVGDEVYGMPMFPRQAGGYAEYVAAPSRHFALRPTGLDDAEAAALPLVGLTAWQSLVDTGGLQDGQRVLVHAAGGGVGHVAVQIAKALGAHVTATASTAKTEFVRGLGADEIVDYRARDFAEVVDGMDIVLDTIGGDTAFRSIQTLRPGGLLVTVADRRNMELAARTEAAGRRFAGLAVEPDHAGLEALTRLVETGRLRVHVSHRIPLAEAAKAHALVDEGRTTGKVVLTP</sequence>
<organism evidence="2 3">
    <name type="scientific">Actinomadura pelletieri DSM 43383</name>
    <dbReference type="NCBI Taxonomy" id="1120940"/>
    <lineage>
        <taxon>Bacteria</taxon>
        <taxon>Bacillati</taxon>
        <taxon>Actinomycetota</taxon>
        <taxon>Actinomycetes</taxon>
        <taxon>Streptosporangiales</taxon>
        <taxon>Thermomonosporaceae</taxon>
        <taxon>Actinomadura</taxon>
    </lineage>
</organism>
<dbReference type="PROSITE" id="PS01162">
    <property type="entry name" value="QOR_ZETA_CRYSTAL"/>
    <property type="match status" value="1"/>
</dbReference>
<dbReference type="SMART" id="SM00829">
    <property type="entry name" value="PKS_ER"/>
    <property type="match status" value="1"/>
</dbReference>
<reference evidence="2 3" key="1">
    <citation type="submission" date="2018-10" db="EMBL/GenBank/DDBJ databases">
        <title>Genomic Encyclopedia of Archaeal and Bacterial Type Strains, Phase II (KMG-II): from individual species to whole genera.</title>
        <authorList>
            <person name="Goeker M."/>
        </authorList>
    </citation>
    <scope>NUCLEOTIDE SEQUENCE [LARGE SCALE GENOMIC DNA]</scope>
    <source>
        <strain evidence="2 3">DSM 43383</strain>
    </source>
</reference>
<dbReference type="InterPro" id="IPR011032">
    <property type="entry name" value="GroES-like_sf"/>
</dbReference>
<dbReference type="AlphaFoldDB" id="A0A495QY46"/>
<dbReference type="Pfam" id="PF08240">
    <property type="entry name" value="ADH_N"/>
    <property type="match status" value="1"/>
</dbReference>
<dbReference type="OrthoDB" id="3727682at2"/>
<keyword evidence="3" id="KW-1185">Reference proteome</keyword>
<dbReference type="GO" id="GO:0008270">
    <property type="term" value="F:zinc ion binding"/>
    <property type="evidence" value="ECO:0007669"/>
    <property type="project" value="InterPro"/>
</dbReference>
<dbReference type="InterPro" id="IPR052733">
    <property type="entry name" value="Chloroplast_QOR"/>
</dbReference>
<dbReference type="CDD" id="cd05289">
    <property type="entry name" value="MDR_like_2"/>
    <property type="match status" value="1"/>
</dbReference>
<dbReference type="InterPro" id="IPR020843">
    <property type="entry name" value="ER"/>
</dbReference>
<evidence type="ECO:0000259" key="1">
    <source>
        <dbReference type="SMART" id="SM00829"/>
    </source>
</evidence>
<dbReference type="InterPro" id="IPR002364">
    <property type="entry name" value="Quin_OxRdtase/zeta-crystal_CS"/>
</dbReference>
<dbReference type="InterPro" id="IPR036291">
    <property type="entry name" value="NAD(P)-bd_dom_sf"/>
</dbReference>
<dbReference type="Proteomes" id="UP000274601">
    <property type="component" value="Unassembled WGS sequence"/>
</dbReference>